<dbReference type="EMBL" id="RAVZ01000114">
    <property type="protein sequence ID" value="RKG86420.1"/>
    <property type="molecule type" value="Genomic_DNA"/>
</dbReference>
<gene>
    <name evidence="2" type="ORF">D7V88_17890</name>
</gene>
<dbReference type="Proteomes" id="UP000268094">
    <property type="component" value="Unassembled WGS sequence"/>
</dbReference>
<dbReference type="AlphaFoldDB" id="A0A3A8J3E2"/>
<comment type="caution">
    <text evidence="2">The sequence shown here is derived from an EMBL/GenBank/DDBJ whole genome shotgun (WGS) entry which is preliminary data.</text>
</comment>
<dbReference type="RefSeq" id="WP_120541856.1">
    <property type="nucleotide sequence ID" value="NZ_RAVZ01000114.1"/>
</dbReference>
<protein>
    <recommendedName>
        <fullName evidence="1">Immunity protein Imm5 domain-containing protein</fullName>
    </recommendedName>
</protein>
<dbReference type="Pfam" id="PF14423">
    <property type="entry name" value="Imm5"/>
    <property type="match status" value="1"/>
</dbReference>
<name>A0A3A8J3E2_9BACT</name>
<feature type="domain" description="Immunity protein Imm5" evidence="1">
    <location>
        <begin position="12"/>
        <end position="53"/>
    </location>
</feature>
<organism evidence="2 3">
    <name type="scientific">Corallococcus terminator</name>
    <dbReference type="NCBI Taxonomy" id="2316733"/>
    <lineage>
        <taxon>Bacteria</taxon>
        <taxon>Pseudomonadati</taxon>
        <taxon>Myxococcota</taxon>
        <taxon>Myxococcia</taxon>
        <taxon>Myxococcales</taxon>
        <taxon>Cystobacterineae</taxon>
        <taxon>Myxococcaceae</taxon>
        <taxon>Corallococcus</taxon>
    </lineage>
</organism>
<accession>A0A3A8J3E2</accession>
<dbReference type="InterPro" id="IPR025675">
    <property type="entry name" value="Imm5"/>
</dbReference>
<sequence>MDEFGLEAPIHEDSRDDTLDADDMDAALFAAAAEAGGAPWDASANVERRKLFWR</sequence>
<evidence type="ECO:0000313" key="3">
    <source>
        <dbReference type="Proteomes" id="UP000268094"/>
    </source>
</evidence>
<evidence type="ECO:0000313" key="2">
    <source>
        <dbReference type="EMBL" id="RKG86420.1"/>
    </source>
</evidence>
<reference evidence="3" key="1">
    <citation type="submission" date="2018-09" db="EMBL/GenBank/DDBJ databases">
        <authorList>
            <person name="Livingstone P.G."/>
            <person name="Whitworth D.E."/>
        </authorList>
    </citation>
    <scope>NUCLEOTIDE SEQUENCE [LARGE SCALE GENOMIC DNA]</scope>
    <source>
        <strain evidence="3">CA054A</strain>
    </source>
</reference>
<evidence type="ECO:0000259" key="1">
    <source>
        <dbReference type="Pfam" id="PF14423"/>
    </source>
</evidence>
<proteinExistence type="predicted"/>
<keyword evidence="3" id="KW-1185">Reference proteome</keyword>